<name>A0A3E2N9M9_9FIRM</name>
<protein>
    <recommendedName>
        <fullName evidence="2">Peptidase C39-like domain-containing protein</fullName>
    </recommendedName>
</protein>
<keyword evidence="1" id="KW-0472">Membrane</keyword>
<dbReference type="RefSeq" id="WP_117418297.1">
    <property type="nucleotide sequence ID" value="NZ_QOHO01000057.1"/>
</dbReference>
<feature type="domain" description="Peptidase C39-like" evidence="2">
    <location>
        <begin position="294"/>
        <end position="426"/>
    </location>
</feature>
<accession>A0A3E2N9M9</accession>
<keyword evidence="1" id="KW-0812">Transmembrane</keyword>
<dbReference type="Proteomes" id="UP000260680">
    <property type="component" value="Unassembled WGS sequence"/>
</dbReference>
<feature type="transmembrane region" description="Helical" evidence="1">
    <location>
        <begin position="63"/>
        <end position="86"/>
    </location>
</feature>
<evidence type="ECO:0000313" key="4">
    <source>
        <dbReference type="Proteomes" id="UP000260680"/>
    </source>
</evidence>
<evidence type="ECO:0000259" key="2">
    <source>
        <dbReference type="Pfam" id="PF13529"/>
    </source>
</evidence>
<reference evidence="3 4" key="1">
    <citation type="submission" date="2018-07" db="EMBL/GenBank/DDBJ databases">
        <title>New species, Clostridium PI-S10-A1B.</title>
        <authorList>
            <person name="Krishna G."/>
            <person name="Summeta K."/>
            <person name="Shikha S."/>
            <person name="Prabhu P.B."/>
            <person name="Suresh K."/>
        </authorList>
    </citation>
    <scope>NUCLEOTIDE SEQUENCE [LARGE SCALE GENOMIC DNA]</scope>
    <source>
        <strain evidence="3 4">PI-S10-A1B</strain>
    </source>
</reference>
<dbReference type="EMBL" id="QOHO01000057">
    <property type="protein sequence ID" value="RFZ77634.1"/>
    <property type="molecule type" value="Genomic_DNA"/>
</dbReference>
<dbReference type="OrthoDB" id="3186156at2"/>
<gene>
    <name evidence="3" type="ORF">DS742_17625</name>
</gene>
<comment type="caution">
    <text evidence="3">The sequence shown here is derived from an EMBL/GenBank/DDBJ whole genome shotgun (WGS) entry which is preliminary data.</text>
</comment>
<proteinExistence type="predicted"/>
<dbReference type="AlphaFoldDB" id="A0A3E2N9M9"/>
<keyword evidence="1" id="KW-1133">Transmembrane helix</keyword>
<dbReference type="InterPro" id="IPR039564">
    <property type="entry name" value="Peptidase_C39-like"/>
</dbReference>
<dbReference type="Pfam" id="PF13529">
    <property type="entry name" value="Peptidase_C39_2"/>
    <property type="match status" value="1"/>
</dbReference>
<evidence type="ECO:0000256" key="1">
    <source>
        <dbReference type="SAM" id="Phobius"/>
    </source>
</evidence>
<organism evidence="3 4">
    <name type="scientific">Lacrimispora amygdalina</name>
    <dbReference type="NCBI Taxonomy" id="253257"/>
    <lineage>
        <taxon>Bacteria</taxon>
        <taxon>Bacillati</taxon>
        <taxon>Bacillota</taxon>
        <taxon>Clostridia</taxon>
        <taxon>Lachnospirales</taxon>
        <taxon>Lachnospiraceae</taxon>
        <taxon>Lacrimispora</taxon>
    </lineage>
</organism>
<dbReference type="Gene3D" id="3.90.70.10">
    <property type="entry name" value="Cysteine proteinases"/>
    <property type="match status" value="1"/>
</dbReference>
<evidence type="ECO:0000313" key="3">
    <source>
        <dbReference type="EMBL" id="RFZ77634.1"/>
    </source>
</evidence>
<sequence length="458" mass="48958">MAEEERNGLSDAVETGASVAHTIQSAAKAGKAVAASAKGAAVGGPYGAVAGALWSGRKHIGKIIAAIIALLMIPVLFVLMLPGLIFGGLTNAFSSSDTANPILNSDTVITETVNEITFTINGILGEALENVTSRIEADFASSGADGSEINNPYSSGPVYNSSLFVSQYCAARNEDFAKISIEDMASVLRTNQEHLYSFTCKEEIRKTTEIDPETGEETTSSETWRIYTIIYNGESYFADTVFALTEEQNELAYYYAQNLSLFLGDGLLQNLTGWSGNSITSLGNVTFSDGLTPVVYFNQLDERYANKSYGTDNIGGYGCGPTSMSIVVSSLTNDMVDPVEMAEWAYQNGYWCKSSGSYHSLIPEAAKAWGLPVSGCTISEPQRIVDSLSEGKLVVAIMSKGHFTSSGHFIVLRGVKDGKIMVADPASYSRSEQLWDLSIFLNEASRGAGAGGPFWIIG</sequence>